<accession>A0ABS0DFZ3</accession>
<dbReference type="Proteomes" id="UP000707731">
    <property type="component" value="Unassembled WGS sequence"/>
</dbReference>
<organism evidence="1 2">
    <name type="scientific">Nocardia higoensis</name>
    <dbReference type="NCBI Taxonomy" id="228599"/>
    <lineage>
        <taxon>Bacteria</taxon>
        <taxon>Bacillati</taxon>
        <taxon>Actinomycetota</taxon>
        <taxon>Actinomycetes</taxon>
        <taxon>Mycobacteriales</taxon>
        <taxon>Nocardiaceae</taxon>
        <taxon>Nocardia</taxon>
    </lineage>
</organism>
<keyword evidence="2" id="KW-1185">Reference proteome</keyword>
<sequence>MNKDSRELLESVADRLPSDLVASCRSDSDAGEWANSVDELCAILVKRQIKITQVERDLVANLLGQFNPPVEGYPYISDPDGVLSELNVAT</sequence>
<name>A0ABS0DFZ3_9NOCA</name>
<gene>
    <name evidence="1" type="ORF">IU449_15025</name>
</gene>
<dbReference type="RefSeq" id="WP_195002730.1">
    <property type="nucleotide sequence ID" value="NZ_JADLQN010000002.1"/>
</dbReference>
<proteinExistence type="predicted"/>
<evidence type="ECO:0000313" key="1">
    <source>
        <dbReference type="EMBL" id="MBF6355844.1"/>
    </source>
</evidence>
<comment type="caution">
    <text evidence="1">The sequence shown here is derived from an EMBL/GenBank/DDBJ whole genome shotgun (WGS) entry which is preliminary data.</text>
</comment>
<reference evidence="1 2" key="1">
    <citation type="submission" date="2020-10" db="EMBL/GenBank/DDBJ databases">
        <title>Identification of Nocardia species via Next-generation sequencing and recognition of intraspecies genetic diversity.</title>
        <authorList>
            <person name="Li P."/>
            <person name="Li P."/>
            <person name="Lu B."/>
        </authorList>
    </citation>
    <scope>NUCLEOTIDE SEQUENCE [LARGE SCALE GENOMIC DNA]</scope>
    <source>
        <strain evidence="1 2">BJ06-0143</strain>
    </source>
</reference>
<protein>
    <submittedName>
        <fullName evidence="1">Uncharacterized protein</fullName>
    </submittedName>
</protein>
<evidence type="ECO:0000313" key="2">
    <source>
        <dbReference type="Proteomes" id="UP000707731"/>
    </source>
</evidence>
<dbReference type="EMBL" id="JADLQN010000002">
    <property type="protein sequence ID" value="MBF6355844.1"/>
    <property type="molecule type" value="Genomic_DNA"/>
</dbReference>